<gene>
    <name evidence="2" type="ORF">H9651_14230</name>
</gene>
<keyword evidence="1" id="KW-0812">Transmembrane</keyword>
<evidence type="ECO:0000313" key="2">
    <source>
        <dbReference type="EMBL" id="MBD7958796.1"/>
    </source>
</evidence>
<dbReference type="RefSeq" id="WP_191719991.1">
    <property type="nucleotide sequence ID" value="NZ_JACSQP010000013.1"/>
</dbReference>
<protein>
    <submittedName>
        <fullName evidence="2">LPXTG cell wall anchor domain-containing protein</fullName>
    </submittedName>
</protein>
<proteinExistence type="predicted"/>
<dbReference type="EMBL" id="JACSQP010000013">
    <property type="protein sequence ID" value="MBD7958796.1"/>
    <property type="molecule type" value="Genomic_DNA"/>
</dbReference>
<evidence type="ECO:0000313" key="3">
    <source>
        <dbReference type="Proteomes" id="UP000648352"/>
    </source>
</evidence>
<feature type="transmembrane region" description="Helical" evidence="1">
    <location>
        <begin position="48"/>
        <end position="67"/>
    </location>
</feature>
<evidence type="ECO:0000256" key="1">
    <source>
        <dbReference type="SAM" id="Phobius"/>
    </source>
</evidence>
<accession>A0ABR8S5P2</accession>
<comment type="caution">
    <text evidence="2">The sequence shown here is derived from an EMBL/GenBank/DDBJ whole genome shotgun (WGS) entry which is preliminary data.</text>
</comment>
<reference evidence="2 3" key="1">
    <citation type="submission" date="2020-08" db="EMBL/GenBank/DDBJ databases">
        <title>A Genomic Blueprint of the Chicken Gut Microbiome.</title>
        <authorList>
            <person name="Gilroy R."/>
            <person name="Ravi A."/>
            <person name="Getino M."/>
            <person name="Pursley I."/>
            <person name="Horton D.L."/>
            <person name="Alikhan N.-F."/>
            <person name="Baker D."/>
            <person name="Gharbi K."/>
            <person name="Hall N."/>
            <person name="Watson M."/>
            <person name="Adriaenssens E.M."/>
            <person name="Foster-Nyarko E."/>
            <person name="Jarju S."/>
            <person name="Secka A."/>
            <person name="Antonio M."/>
            <person name="Oren A."/>
            <person name="Chaudhuri R."/>
            <person name="La Ragione R.M."/>
            <person name="Hildebrand F."/>
            <person name="Pallen M.J."/>
        </authorList>
    </citation>
    <scope>NUCLEOTIDE SEQUENCE [LARGE SCALE GENOMIC DNA]</scope>
    <source>
        <strain evidence="2 3">Sa4CUA7</strain>
    </source>
</reference>
<keyword evidence="3" id="KW-1185">Reference proteome</keyword>
<keyword evidence="1" id="KW-1133">Transmembrane helix</keyword>
<name>A0ABR8S5P2_9MICO</name>
<keyword evidence="1" id="KW-0472">Membrane</keyword>
<organism evidence="2 3">
    <name type="scientific">Microbacterium pullorum</name>
    <dbReference type="NCBI Taxonomy" id="2762236"/>
    <lineage>
        <taxon>Bacteria</taxon>
        <taxon>Bacillati</taxon>
        <taxon>Actinomycetota</taxon>
        <taxon>Actinomycetes</taxon>
        <taxon>Micrococcales</taxon>
        <taxon>Microbacteriaceae</taxon>
        <taxon>Microbacterium</taxon>
    </lineage>
</organism>
<dbReference type="NCBIfam" id="TIGR01167">
    <property type="entry name" value="LPXTG_anchor"/>
    <property type="match status" value="1"/>
</dbReference>
<dbReference type="Proteomes" id="UP000648352">
    <property type="component" value="Unassembled WGS sequence"/>
</dbReference>
<sequence>MRFPSLSTAGDDTVTIDVDIAPLQAPAPVVPPADVLPDWLPVTGAEPAWLLAIAAAAMIVAGARLVARRRHSIPRRSGG</sequence>